<dbReference type="Gene3D" id="3.50.50.60">
    <property type="entry name" value="FAD/NAD(P)-binding domain"/>
    <property type="match status" value="1"/>
</dbReference>
<accession>X1HS82</accession>
<proteinExistence type="predicted"/>
<evidence type="ECO:0008006" key="2">
    <source>
        <dbReference type="Google" id="ProtNLM"/>
    </source>
</evidence>
<organism evidence="1">
    <name type="scientific">marine sediment metagenome</name>
    <dbReference type="NCBI Taxonomy" id="412755"/>
    <lineage>
        <taxon>unclassified sequences</taxon>
        <taxon>metagenomes</taxon>
        <taxon>ecological metagenomes</taxon>
    </lineage>
</organism>
<protein>
    <recommendedName>
        <fullName evidence="2">FAD-binding domain-containing protein</fullName>
    </recommendedName>
</protein>
<gene>
    <name evidence="1" type="ORF">S03H2_41815</name>
</gene>
<dbReference type="EMBL" id="BARU01025996">
    <property type="protein sequence ID" value="GAH72981.1"/>
    <property type="molecule type" value="Genomic_DNA"/>
</dbReference>
<reference evidence="1" key="1">
    <citation type="journal article" date="2014" name="Front. Microbiol.">
        <title>High frequency of phylogenetically diverse reductive dehalogenase-homologous genes in deep subseafloor sedimentary metagenomes.</title>
        <authorList>
            <person name="Kawai M."/>
            <person name="Futagami T."/>
            <person name="Toyoda A."/>
            <person name="Takaki Y."/>
            <person name="Nishi S."/>
            <person name="Hori S."/>
            <person name="Arai W."/>
            <person name="Tsubouchi T."/>
            <person name="Morono Y."/>
            <person name="Uchiyama I."/>
            <person name="Ito T."/>
            <person name="Fujiyama A."/>
            <person name="Inagaki F."/>
            <person name="Takami H."/>
        </authorList>
    </citation>
    <scope>NUCLEOTIDE SEQUENCE</scope>
    <source>
        <strain evidence="1">Expedition CK06-06</strain>
    </source>
</reference>
<comment type="caution">
    <text evidence="1">The sequence shown here is derived from an EMBL/GenBank/DDBJ whole genome shotgun (WGS) entry which is preliminary data.</text>
</comment>
<dbReference type="SUPFAM" id="SSF51905">
    <property type="entry name" value="FAD/NAD(P)-binding domain"/>
    <property type="match status" value="1"/>
</dbReference>
<evidence type="ECO:0000313" key="1">
    <source>
        <dbReference type="EMBL" id="GAH72981.1"/>
    </source>
</evidence>
<sequence length="272" mass="31085">LLNSEVIEPIEKDNICIGVKYKDKNGDIQQIYGNVILDCSGHSAVLGRYYGIPYDIKINCPIIKCIISEANIDIDKIQHLHVYIIGNGDLNYAPNFPPCTAFAFSKGGKNMEVGLMLYMRQAIKMKTVNIPSDDEIMMVWDKLKQNYPGFSEFLKEARIDYEELTAISNARLVKHVLPKAGVVLIGESAGFVDPFGSSGLYSSMEMANFFVKMLSRKLDYITDSNSTDSKHKLEIWSSKNINEYKKQWNKDPTFKYIKKSYFQTGIFYWYIL</sequence>
<dbReference type="InterPro" id="IPR036188">
    <property type="entry name" value="FAD/NAD-bd_sf"/>
</dbReference>
<feature type="non-terminal residue" evidence="1">
    <location>
        <position position="272"/>
    </location>
</feature>
<feature type="non-terminal residue" evidence="1">
    <location>
        <position position="1"/>
    </location>
</feature>
<dbReference type="AlphaFoldDB" id="X1HS82"/>
<name>X1HS82_9ZZZZ</name>